<dbReference type="Gene3D" id="3.60.150.10">
    <property type="entry name" value="Chorismate synthase AroC"/>
    <property type="match status" value="1"/>
</dbReference>
<dbReference type="GO" id="GO:0008652">
    <property type="term" value="P:amino acid biosynthetic process"/>
    <property type="evidence" value="ECO:0007669"/>
    <property type="project" value="UniProtKB-KW"/>
</dbReference>
<evidence type="ECO:0000313" key="8">
    <source>
        <dbReference type="EMBL" id="MBA0083866.1"/>
    </source>
</evidence>
<dbReference type="InterPro" id="IPR000453">
    <property type="entry name" value="Chorismate_synth"/>
</dbReference>
<dbReference type="PANTHER" id="PTHR21085">
    <property type="entry name" value="CHORISMATE SYNTHASE"/>
    <property type="match status" value="1"/>
</dbReference>
<protein>
    <recommendedName>
        <fullName evidence="4">chorismate synthase</fullName>
        <ecNumber evidence="4">4.2.3.5</ecNumber>
    </recommendedName>
</protein>
<evidence type="ECO:0000256" key="7">
    <source>
        <dbReference type="ARBA" id="ARBA00023239"/>
    </source>
</evidence>
<sequence length="168" mass="17804">AHDVPPGLGSHIAWDTRLDGRLAQAIVSMQAVKGVEVGFAAEGAASPGSKVQDTIHYDRAARRFTRGSNRAGGLEGGITNGQDVVVRGFLKPISTLRRPLESVDLETREPALAAYERSDVAVVPAAGVIGEAMVAIVLAQAFLEKFGGDSLAETRRNYDGYVAQVKNF</sequence>
<evidence type="ECO:0000256" key="2">
    <source>
        <dbReference type="ARBA" id="ARBA00005044"/>
    </source>
</evidence>
<evidence type="ECO:0000256" key="5">
    <source>
        <dbReference type="ARBA" id="ARBA00022605"/>
    </source>
</evidence>
<evidence type="ECO:0000313" key="9">
    <source>
        <dbReference type="Proteomes" id="UP000567293"/>
    </source>
</evidence>
<dbReference type="PROSITE" id="PS00789">
    <property type="entry name" value="CHORISMATE_SYNTHASE_3"/>
    <property type="match status" value="1"/>
</dbReference>
<evidence type="ECO:0000256" key="1">
    <source>
        <dbReference type="ARBA" id="ARBA00001914"/>
    </source>
</evidence>
<name>A0A7V8SVH0_9BACT</name>
<accession>A0A7V8SVH0</accession>
<comment type="caution">
    <text evidence="8">The sequence shown here is derived from an EMBL/GenBank/DDBJ whole genome shotgun (WGS) entry which is preliminary data.</text>
</comment>
<comment type="pathway">
    <text evidence="2">Metabolic intermediate biosynthesis; chorismate biosynthesis; chorismate from D-erythrose 4-phosphate and phosphoenolpyruvate: step 7/7.</text>
</comment>
<keyword evidence="9" id="KW-1185">Reference proteome</keyword>
<dbReference type="EC" id="4.2.3.5" evidence="4"/>
<dbReference type="InterPro" id="IPR035904">
    <property type="entry name" value="Chorismate_synth_AroC_sf"/>
</dbReference>
<dbReference type="PANTHER" id="PTHR21085:SF0">
    <property type="entry name" value="CHORISMATE SYNTHASE"/>
    <property type="match status" value="1"/>
</dbReference>
<comment type="cofactor">
    <cofactor evidence="1">
        <name>FMNH2</name>
        <dbReference type="ChEBI" id="CHEBI:57618"/>
    </cofactor>
</comment>
<dbReference type="Proteomes" id="UP000567293">
    <property type="component" value="Unassembled WGS sequence"/>
</dbReference>
<proteinExistence type="inferred from homology"/>
<dbReference type="Pfam" id="PF01264">
    <property type="entry name" value="Chorismate_synt"/>
    <property type="match status" value="1"/>
</dbReference>
<feature type="non-terminal residue" evidence="8">
    <location>
        <position position="1"/>
    </location>
</feature>
<evidence type="ECO:0000256" key="4">
    <source>
        <dbReference type="ARBA" id="ARBA00013036"/>
    </source>
</evidence>
<keyword evidence="7" id="KW-0456">Lyase</keyword>
<dbReference type="GO" id="GO:0009423">
    <property type="term" value="P:chorismate biosynthetic process"/>
    <property type="evidence" value="ECO:0007669"/>
    <property type="project" value="UniProtKB-UniPathway"/>
</dbReference>
<comment type="similarity">
    <text evidence="3">Belongs to the chorismate synthase family.</text>
</comment>
<dbReference type="GO" id="GO:0005829">
    <property type="term" value="C:cytosol"/>
    <property type="evidence" value="ECO:0007669"/>
    <property type="project" value="TreeGrafter"/>
</dbReference>
<dbReference type="EMBL" id="JACDQQ010000265">
    <property type="protein sequence ID" value="MBA0083866.1"/>
    <property type="molecule type" value="Genomic_DNA"/>
</dbReference>
<evidence type="ECO:0000256" key="3">
    <source>
        <dbReference type="ARBA" id="ARBA00008014"/>
    </source>
</evidence>
<dbReference type="SUPFAM" id="SSF103263">
    <property type="entry name" value="Chorismate synthase, AroC"/>
    <property type="match status" value="1"/>
</dbReference>
<organism evidence="8 9">
    <name type="scientific">Candidatus Acidiferrum panamense</name>
    <dbReference type="NCBI Taxonomy" id="2741543"/>
    <lineage>
        <taxon>Bacteria</taxon>
        <taxon>Pseudomonadati</taxon>
        <taxon>Acidobacteriota</taxon>
        <taxon>Terriglobia</taxon>
        <taxon>Candidatus Acidiferrales</taxon>
        <taxon>Candidatus Acidiferrum</taxon>
    </lineage>
</organism>
<dbReference type="AlphaFoldDB" id="A0A7V8SVH0"/>
<evidence type="ECO:0000256" key="6">
    <source>
        <dbReference type="ARBA" id="ARBA00023141"/>
    </source>
</evidence>
<keyword evidence="6" id="KW-0057">Aromatic amino acid biosynthesis</keyword>
<reference evidence="8" key="1">
    <citation type="submission" date="2020-06" db="EMBL/GenBank/DDBJ databases">
        <title>Legume-microbial interactions unlock mineral nutrients during tropical forest succession.</title>
        <authorList>
            <person name="Epihov D.Z."/>
        </authorList>
    </citation>
    <scope>NUCLEOTIDE SEQUENCE [LARGE SCALE GENOMIC DNA]</scope>
    <source>
        <strain evidence="8">Pan2503</strain>
    </source>
</reference>
<dbReference type="InterPro" id="IPR020541">
    <property type="entry name" value="Chorismate_synthase_CS"/>
</dbReference>
<dbReference type="GO" id="GO:0009073">
    <property type="term" value="P:aromatic amino acid family biosynthetic process"/>
    <property type="evidence" value="ECO:0007669"/>
    <property type="project" value="UniProtKB-KW"/>
</dbReference>
<dbReference type="UniPathway" id="UPA00053">
    <property type="reaction ID" value="UER00090"/>
</dbReference>
<gene>
    <name evidence="8" type="ORF">HRJ53_02620</name>
</gene>
<keyword evidence="5" id="KW-0028">Amino-acid biosynthesis</keyword>
<dbReference type="GO" id="GO:0004107">
    <property type="term" value="F:chorismate synthase activity"/>
    <property type="evidence" value="ECO:0007669"/>
    <property type="project" value="UniProtKB-EC"/>
</dbReference>
<dbReference type="GO" id="GO:0010181">
    <property type="term" value="F:FMN binding"/>
    <property type="evidence" value="ECO:0007669"/>
    <property type="project" value="TreeGrafter"/>
</dbReference>